<evidence type="ECO:0000313" key="1">
    <source>
        <dbReference type="EMBL" id="CAH3186502.1"/>
    </source>
</evidence>
<keyword evidence="2" id="KW-1185">Reference proteome</keyword>
<dbReference type="EMBL" id="CALNXK010000484">
    <property type="protein sequence ID" value="CAH3186502.1"/>
    <property type="molecule type" value="Genomic_DNA"/>
</dbReference>
<accession>A0ABN8S451</accession>
<gene>
    <name evidence="1" type="ORF">PLOB_00034893</name>
</gene>
<dbReference type="Proteomes" id="UP001159405">
    <property type="component" value="Unassembled WGS sequence"/>
</dbReference>
<name>A0ABN8S451_9CNID</name>
<sequence>IPTSDRTRGCSIHLTQNIGIISNASSQGELSYRISSLHVAKVKLQAQRIYHTKTVCKPCLGVSKTRDAQKVEEFITTLEKSLPQPLFGKSPRKIGLLQGCTPLNFATGEIIQDRTQQMERWVEQDYSELSPRENMVSLEALNAIDCLPVLEDLESEPTRVELKEALGYLHLEKCAARMVILCLW</sequence>
<feature type="non-terminal residue" evidence="1">
    <location>
        <position position="1"/>
    </location>
</feature>
<organism evidence="1 2">
    <name type="scientific">Porites lobata</name>
    <dbReference type="NCBI Taxonomy" id="104759"/>
    <lineage>
        <taxon>Eukaryota</taxon>
        <taxon>Metazoa</taxon>
        <taxon>Cnidaria</taxon>
        <taxon>Anthozoa</taxon>
        <taxon>Hexacorallia</taxon>
        <taxon>Scleractinia</taxon>
        <taxon>Fungiina</taxon>
        <taxon>Poritidae</taxon>
        <taxon>Porites</taxon>
    </lineage>
</organism>
<comment type="caution">
    <text evidence="1">The sequence shown here is derived from an EMBL/GenBank/DDBJ whole genome shotgun (WGS) entry which is preliminary data.</text>
</comment>
<proteinExistence type="predicted"/>
<reference evidence="1 2" key="1">
    <citation type="submission" date="2022-05" db="EMBL/GenBank/DDBJ databases">
        <authorList>
            <consortium name="Genoscope - CEA"/>
            <person name="William W."/>
        </authorList>
    </citation>
    <scope>NUCLEOTIDE SEQUENCE [LARGE SCALE GENOMIC DNA]</scope>
</reference>
<evidence type="ECO:0000313" key="2">
    <source>
        <dbReference type="Proteomes" id="UP001159405"/>
    </source>
</evidence>
<protein>
    <submittedName>
        <fullName evidence="1">Uncharacterized protein</fullName>
    </submittedName>
</protein>